<organism evidence="1 2">
    <name type="scientific">Polyplosphaeria fusca</name>
    <dbReference type="NCBI Taxonomy" id="682080"/>
    <lineage>
        <taxon>Eukaryota</taxon>
        <taxon>Fungi</taxon>
        <taxon>Dikarya</taxon>
        <taxon>Ascomycota</taxon>
        <taxon>Pezizomycotina</taxon>
        <taxon>Dothideomycetes</taxon>
        <taxon>Pleosporomycetidae</taxon>
        <taxon>Pleosporales</taxon>
        <taxon>Tetraplosphaeriaceae</taxon>
        <taxon>Polyplosphaeria</taxon>
    </lineage>
</organism>
<dbReference type="EMBL" id="ML996150">
    <property type="protein sequence ID" value="KAF2734247.1"/>
    <property type="molecule type" value="Genomic_DNA"/>
</dbReference>
<keyword evidence="2" id="KW-1185">Reference proteome</keyword>
<dbReference type="AlphaFoldDB" id="A0A9P4UZH6"/>
<accession>A0A9P4UZH6</accession>
<gene>
    <name evidence="1" type="ORF">EJ04DRAFT_512622</name>
</gene>
<protein>
    <submittedName>
        <fullName evidence="1">Uncharacterized protein</fullName>
    </submittedName>
</protein>
<sequence length="62" mass="7138">MDISHPPNNQNDINVSEPPIDRNLHSVFADVRSVHPYLNIHGYPEKTHKTLRKALPSQEQIK</sequence>
<evidence type="ECO:0000313" key="1">
    <source>
        <dbReference type="EMBL" id="KAF2734247.1"/>
    </source>
</evidence>
<name>A0A9P4UZH6_9PLEO</name>
<reference evidence="1" key="1">
    <citation type="journal article" date="2020" name="Stud. Mycol.">
        <title>101 Dothideomycetes genomes: a test case for predicting lifestyles and emergence of pathogens.</title>
        <authorList>
            <person name="Haridas S."/>
            <person name="Albert R."/>
            <person name="Binder M."/>
            <person name="Bloem J."/>
            <person name="Labutti K."/>
            <person name="Salamov A."/>
            <person name="Andreopoulos B."/>
            <person name="Baker S."/>
            <person name="Barry K."/>
            <person name="Bills G."/>
            <person name="Bluhm B."/>
            <person name="Cannon C."/>
            <person name="Castanera R."/>
            <person name="Culley D."/>
            <person name="Daum C."/>
            <person name="Ezra D."/>
            <person name="Gonzalez J."/>
            <person name="Henrissat B."/>
            <person name="Kuo A."/>
            <person name="Liang C."/>
            <person name="Lipzen A."/>
            <person name="Lutzoni F."/>
            <person name="Magnuson J."/>
            <person name="Mondo S."/>
            <person name="Nolan M."/>
            <person name="Ohm R."/>
            <person name="Pangilinan J."/>
            <person name="Park H.-J."/>
            <person name="Ramirez L."/>
            <person name="Alfaro M."/>
            <person name="Sun H."/>
            <person name="Tritt A."/>
            <person name="Yoshinaga Y."/>
            <person name="Zwiers L.-H."/>
            <person name="Turgeon B."/>
            <person name="Goodwin S."/>
            <person name="Spatafora J."/>
            <person name="Crous P."/>
            <person name="Grigoriev I."/>
        </authorList>
    </citation>
    <scope>NUCLEOTIDE SEQUENCE</scope>
    <source>
        <strain evidence="1">CBS 125425</strain>
    </source>
</reference>
<evidence type="ECO:0000313" key="2">
    <source>
        <dbReference type="Proteomes" id="UP000799444"/>
    </source>
</evidence>
<comment type="caution">
    <text evidence="1">The sequence shown here is derived from an EMBL/GenBank/DDBJ whole genome shotgun (WGS) entry which is preliminary data.</text>
</comment>
<proteinExistence type="predicted"/>
<dbReference type="Proteomes" id="UP000799444">
    <property type="component" value="Unassembled WGS sequence"/>
</dbReference>